<dbReference type="AlphaFoldDB" id="A0A382CBP8"/>
<organism evidence="8">
    <name type="scientific">marine metagenome</name>
    <dbReference type="NCBI Taxonomy" id="408172"/>
    <lineage>
        <taxon>unclassified sequences</taxon>
        <taxon>metagenomes</taxon>
        <taxon>ecological metagenomes</taxon>
    </lineage>
</organism>
<dbReference type="InterPro" id="IPR002938">
    <property type="entry name" value="FAD-bd"/>
</dbReference>
<feature type="non-terminal residue" evidence="8">
    <location>
        <position position="1"/>
    </location>
</feature>
<name>A0A382CBP8_9ZZZZ</name>
<dbReference type="PANTHER" id="PTHR46028:SF2">
    <property type="entry name" value="KYNURENINE 3-MONOOXYGENASE"/>
    <property type="match status" value="1"/>
</dbReference>
<keyword evidence="4" id="KW-0521">NADP</keyword>
<reference evidence="8" key="1">
    <citation type="submission" date="2018-05" db="EMBL/GenBank/DDBJ databases">
        <authorList>
            <person name="Lanie J.A."/>
            <person name="Ng W.-L."/>
            <person name="Kazmierczak K.M."/>
            <person name="Andrzejewski T.M."/>
            <person name="Davidsen T.M."/>
            <person name="Wayne K.J."/>
            <person name="Tettelin H."/>
            <person name="Glass J.I."/>
            <person name="Rusch D."/>
            <person name="Podicherti R."/>
            <person name="Tsui H.-C.T."/>
            <person name="Winkler M.E."/>
        </authorList>
    </citation>
    <scope>NUCLEOTIDE SEQUENCE</scope>
</reference>
<evidence type="ECO:0000313" key="8">
    <source>
        <dbReference type="EMBL" id="SVB23440.1"/>
    </source>
</evidence>
<sequence>GVFGRIEPITIPMKGRMIHDLDGNIYLQPYGQKEDEVIYSVSRAQLNMDLITHAQETGKVDIHFEHTLDSADLQTNELEFGNKKVFFDKVIGCDGSSSALRQAIIEKSNANYEKKPLGHGYKELTIPPSASGDFQIETHALHIWPRGEYMLIALPNMDRSFTCTLFFPMTGHTSFATVQKEDEIIRLFQNQFPDAYDLMPTLVKDFQTNPTGHLGTVYCDPWHYEDKAILLGDAAHAVVPFFGQGMNASFQDCSVLNKLIVKYGGDWKDVFNGFTKSHVMNGHAIADMAIENYIEMRDLVNDPIYKKRRELELLLEAKFSERFIPRYSMVSFHQIPYAEVYRRGEIQFKLMNRYLSNELTETQLHEHIKKQLTPIR</sequence>
<feature type="domain" description="FAD-binding" evidence="7">
    <location>
        <begin position="38"/>
        <end position="261"/>
    </location>
</feature>
<dbReference type="PANTHER" id="PTHR46028">
    <property type="entry name" value="KYNURENINE 3-MONOOXYGENASE"/>
    <property type="match status" value="1"/>
</dbReference>
<dbReference type="GO" id="GO:0004502">
    <property type="term" value="F:kynurenine 3-monooxygenase activity"/>
    <property type="evidence" value="ECO:0007669"/>
    <property type="project" value="TreeGrafter"/>
</dbReference>
<protein>
    <recommendedName>
        <fullName evidence="7">FAD-binding domain-containing protein</fullName>
    </recommendedName>
</protein>
<gene>
    <name evidence="8" type="ORF">METZ01_LOCUS176294</name>
</gene>
<dbReference type="GO" id="GO:0070189">
    <property type="term" value="P:kynurenine metabolic process"/>
    <property type="evidence" value="ECO:0007669"/>
    <property type="project" value="TreeGrafter"/>
</dbReference>
<keyword evidence="3" id="KW-0274">FAD</keyword>
<evidence type="ECO:0000256" key="4">
    <source>
        <dbReference type="ARBA" id="ARBA00022857"/>
    </source>
</evidence>
<dbReference type="EMBL" id="UINC01033722">
    <property type="protein sequence ID" value="SVB23440.1"/>
    <property type="molecule type" value="Genomic_DNA"/>
</dbReference>
<dbReference type="Gene3D" id="3.50.50.60">
    <property type="entry name" value="FAD/NAD(P)-binding domain"/>
    <property type="match status" value="1"/>
</dbReference>
<keyword evidence="2" id="KW-0285">Flavoprotein</keyword>
<evidence type="ECO:0000256" key="6">
    <source>
        <dbReference type="ARBA" id="ARBA00023033"/>
    </source>
</evidence>
<dbReference type="GO" id="GO:0071949">
    <property type="term" value="F:FAD binding"/>
    <property type="evidence" value="ECO:0007669"/>
    <property type="project" value="InterPro"/>
</dbReference>
<proteinExistence type="predicted"/>
<dbReference type="PRINTS" id="PR00420">
    <property type="entry name" value="RNGMNOXGNASE"/>
</dbReference>
<dbReference type="Pfam" id="PF01494">
    <property type="entry name" value="FAD_binding_3"/>
    <property type="match status" value="1"/>
</dbReference>
<evidence type="ECO:0000256" key="1">
    <source>
        <dbReference type="ARBA" id="ARBA00001974"/>
    </source>
</evidence>
<comment type="cofactor">
    <cofactor evidence="1">
        <name>FAD</name>
        <dbReference type="ChEBI" id="CHEBI:57692"/>
    </cofactor>
</comment>
<dbReference type="InterPro" id="IPR036188">
    <property type="entry name" value="FAD/NAD-bd_sf"/>
</dbReference>
<dbReference type="SUPFAM" id="SSF51905">
    <property type="entry name" value="FAD/NAD(P)-binding domain"/>
    <property type="match status" value="1"/>
</dbReference>
<evidence type="ECO:0000256" key="5">
    <source>
        <dbReference type="ARBA" id="ARBA00023002"/>
    </source>
</evidence>
<keyword evidence="6" id="KW-0503">Monooxygenase</keyword>
<keyword evidence="5" id="KW-0560">Oxidoreductase</keyword>
<evidence type="ECO:0000256" key="2">
    <source>
        <dbReference type="ARBA" id="ARBA00022630"/>
    </source>
</evidence>
<accession>A0A382CBP8</accession>
<evidence type="ECO:0000259" key="7">
    <source>
        <dbReference type="Pfam" id="PF01494"/>
    </source>
</evidence>
<evidence type="ECO:0000256" key="3">
    <source>
        <dbReference type="ARBA" id="ARBA00022827"/>
    </source>
</evidence>